<dbReference type="RefSeq" id="XP_022577011.1">
    <property type="nucleotide sequence ID" value="XM_022725251.1"/>
</dbReference>
<reference evidence="2" key="1">
    <citation type="journal article" date="2017" name="Genome Biol.">
        <title>Comparative genomics reveals high biological diversity and specific adaptations in the industrially and medically important fungal genus Aspergillus.</title>
        <authorList>
            <person name="de Vries R.P."/>
            <person name="Riley R."/>
            <person name="Wiebenga A."/>
            <person name="Aguilar-Osorio G."/>
            <person name="Amillis S."/>
            <person name="Uchima C.A."/>
            <person name="Anderluh G."/>
            <person name="Asadollahi M."/>
            <person name="Askin M."/>
            <person name="Barry K."/>
            <person name="Battaglia E."/>
            <person name="Bayram O."/>
            <person name="Benocci T."/>
            <person name="Braus-Stromeyer S.A."/>
            <person name="Caldana C."/>
            <person name="Canovas D."/>
            <person name="Cerqueira G.C."/>
            <person name="Chen F."/>
            <person name="Chen W."/>
            <person name="Choi C."/>
            <person name="Clum A."/>
            <person name="Dos Santos R.A."/>
            <person name="Damasio A.R."/>
            <person name="Diallinas G."/>
            <person name="Emri T."/>
            <person name="Fekete E."/>
            <person name="Flipphi M."/>
            <person name="Freyberg S."/>
            <person name="Gallo A."/>
            <person name="Gournas C."/>
            <person name="Habgood R."/>
            <person name="Hainaut M."/>
            <person name="Harispe M.L."/>
            <person name="Henrissat B."/>
            <person name="Hilden K.S."/>
            <person name="Hope R."/>
            <person name="Hossain A."/>
            <person name="Karabika E."/>
            <person name="Karaffa L."/>
            <person name="Karanyi Z."/>
            <person name="Krasevec N."/>
            <person name="Kuo A."/>
            <person name="Kusch H."/>
            <person name="LaButti K."/>
            <person name="Lagendijk E.L."/>
            <person name="Lapidus A."/>
            <person name="Levasseur A."/>
            <person name="Lindquist E."/>
            <person name="Lipzen A."/>
            <person name="Logrieco A.F."/>
            <person name="MacCabe A."/>
            <person name="Maekelae M.R."/>
            <person name="Malavazi I."/>
            <person name="Melin P."/>
            <person name="Meyer V."/>
            <person name="Mielnichuk N."/>
            <person name="Miskei M."/>
            <person name="Molnar A.P."/>
            <person name="Mule G."/>
            <person name="Ngan C.Y."/>
            <person name="Orejas M."/>
            <person name="Orosz E."/>
            <person name="Ouedraogo J.P."/>
            <person name="Overkamp K.M."/>
            <person name="Park H.-S."/>
            <person name="Perrone G."/>
            <person name="Piumi F."/>
            <person name="Punt P.J."/>
            <person name="Ram A.F."/>
            <person name="Ramon A."/>
            <person name="Rauscher S."/>
            <person name="Record E."/>
            <person name="Riano-Pachon D.M."/>
            <person name="Robert V."/>
            <person name="Roehrig J."/>
            <person name="Ruller R."/>
            <person name="Salamov A."/>
            <person name="Salih N.S."/>
            <person name="Samson R.A."/>
            <person name="Sandor E."/>
            <person name="Sanguinetti M."/>
            <person name="Schuetze T."/>
            <person name="Sepcic K."/>
            <person name="Shelest E."/>
            <person name="Sherlock G."/>
            <person name="Sophianopoulou V."/>
            <person name="Squina F.M."/>
            <person name="Sun H."/>
            <person name="Susca A."/>
            <person name="Todd R.B."/>
            <person name="Tsang A."/>
            <person name="Unkles S.E."/>
            <person name="van de Wiele N."/>
            <person name="van Rossen-Uffink D."/>
            <person name="Oliveira J.V."/>
            <person name="Vesth T.C."/>
            <person name="Visser J."/>
            <person name="Yu J.-H."/>
            <person name="Zhou M."/>
            <person name="Andersen M.R."/>
            <person name="Archer D.B."/>
            <person name="Baker S.E."/>
            <person name="Benoit I."/>
            <person name="Brakhage A.A."/>
            <person name="Braus G.H."/>
            <person name="Fischer R."/>
            <person name="Frisvad J.C."/>
            <person name="Goldman G.H."/>
            <person name="Houbraken J."/>
            <person name="Oakley B."/>
            <person name="Pocsi I."/>
            <person name="Scazzocchio C."/>
            <person name="Seiboth B."/>
            <person name="vanKuyk P.A."/>
            <person name="Wortman J."/>
            <person name="Dyer P.S."/>
            <person name="Grigoriev I.V."/>
        </authorList>
    </citation>
    <scope>NUCLEOTIDE SEQUENCE [LARGE SCALE GENOMIC DNA]</scope>
    <source>
        <strain evidence="2">CBS 506.65</strain>
    </source>
</reference>
<gene>
    <name evidence="1" type="ORF">ASPZODRAFT_147333</name>
</gene>
<dbReference type="VEuPathDB" id="FungiDB:ASPZODRAFT_147333"/>
<dbReference type="GeneID" id="34611716"/>
<sequence>MDGRCIICSISLDRGSGGEDFFLEEEWWKRHVLDFPGWLWIDARELENRFLTRGKHFWSNLYRLIIYDPIIQRHRVTGVGHHPGIIGDRLLPRWYYAAARDINQAVIGIPEETDPELITVVNSRLSWWWAGEEPKRDWHTLALAMHMHCWTMARRIIGPKVESEYLRPATALVLRKAREREVAARRAREMGCQDQEEWQRSSTTYEEPLKIMSMKKLIEAHHTRSANSTLPSSTQSMLPYEIRCIILDYLDHQTLHSLLRAVNCPLDDSYWRSRMSFYLIGMEEVVKEAEQQHQLNWQALCLETEQLDATTDVFRIRHRVVDSLTDIKAQLDRGISVSLPNVLNHIQDEMVGEYWEGYAGHILCGLSGTKPAMMQCLVNAGFLTEAQSILYQQYASNPSPKNFDLFSET</sequence>
<organism evidence="1 2">
    <name type="scientific">Penicilliopsis zonata CBS 506.65</name>
    <dbReference type="NCBI Taxonomy" id="1073090"/>
    <lineage>
        <taxon>Eukaryota</taxon>
        <taxon>Fungi</taxon>
        <taxon>Dikarya</taxon>
        <taxon>Ascomycota</taxon>
        <taxon>Pezizomycotina</taxon>
        <taxon>Eurotiomycetes</taxon>
        <taxon>Eurotiomycetidae</taxon>
        <taxon>Eurotiales</taxon>
        <taxon>Aspergillaceae</taxon>
        <taxon>Penicilliopsis</taxon>
    </lineage>
</organism>
<evidence type="ECO:0000313" key="1">
    <source>
        <dbReference type="EMBL" id="OJJ42501.1"/>
    </source>
</evidence>
<proteinExistence type="predicted"/>
<dbReference type="EMBL" id="KV878359">
    <property type="protein sequence ID" value="OJJ42501.1"/>
    <property type="molecule type" value="Genomic_DNA"/>
</dbReference>
<name>A0A1L9S5Q9_9EURO</name>
<dbReference type="AlphaFoldDB" id="A0A1L9S5Q9"/>
<evidence type="ECO:0000313" key="2">
    <source>
        <dbReference type="Proteomes" id="UP000184188"/>
    </source>
</evidence>
<evidence type="ECO:0008006" key="3">
    <source>
        <dbReference type="Google" id="ProtNLM"/>
    </source>
</evidence>
<keyword evidence="2" id="KW-1185">Reference proteome</keyword>
<dbReference type="Proteomes" id="UP000184188">
    <property type="component" value="Unassembled WGS sequence"/>
</dbReference>
<dbReference type="OrthoDB" id="4381838at2759"/>
<protein>
    <recommendedName>
        <fullName evidence="3">F-box domain-containing protein</fullName>
    </recommendedName>
</protein>
<accession>A0A1L9S5Q9</accession>